<feature type="compositionally biased region" description="Low complexity" evidence="10">
    <location>
        <begin position="752"/>
        <end position="763"/>
    </location>
</feature>
<keyword evidence="13" id="KW-1185">Reference proteome</keyword>
<accession>A0A0J9XGZ1</accession>
<dbReference type="SUPFAM" id="SSF81340">
    <property type="entry name" value="Clc chloride channel"/>
    <property type="match status" value="1"/>
</dbReference>
<dbReference type="PROSITE" id="PS51371">
    <property type="entry name" value="CBS"/>
    <property type="match status" value="1"/>
</dbReference>
<feature type="transmembrane region" description="Helical" evidence="9">
    <location>
        <begin position="533"/>
        <end position="553"/>
    </location>
</feature>
<dbReference type="InterPro" id="IPR014743">
    <property type="entry name" value="Cl-channel_core"/>
</dbReference>
<dbReference type="PANTHER" id="PTHR45711">
    <property type="entry name" value="CHLORIDE CHANNEL PROTEIN"/>
    <property type="match status" value="1"/>
</dbReference>
<dbReference type="InterPro" id="IPR000644">
    <property type="entry name" value="CBS_dom"/>
</dbReference>
<keyword evidence="6 9" id="KW-0472">Membrane</keyword>
<keyword evidence="2 9" id="KW-0813">Transport</keyword>
<evidence type="ECO:0000259" key="11">
    <source>
        <dbReference type="PROSITE" id="PS51371"/>
    </source>
</evidence>
<organism evidence="12 13">
    <name type="scientific">Geotrichum candidum</name>
    <name type="common">Oospora lactis</name>
    <name type="synonym">Dipodascus geotrichum</name>
    <dbReference type="NCBI Taxonomy" id="1173061"/>
    <lineage>
        <taxon>Eukaryota</taxon>
        <taxon>Fungi</taxon>
        <taxon>Dikarya</taxon>
        <taxon>Ascomycota</taxon>
        <taxon>Saccharomycotina</taxon>
        <taxon>Dipodascomycetes</taxon>
        <taxon>Dipodascales</taxon>
        <taxon>Dipodascaceae</taxon>
        <taxon>Geotrichum</taxon>
    </lineage>
</organism>
<dbReference type="EMBL" id="CCBN010000016">
    <property type="protein sequence ID" value="CDO56612.1"/>
    <property type="molecule type" value="Genomic_DNA"/>
</dbReference>
<feature type="transmembrane region" description="Helical" evidence="9">
    <location>
        <begin position="162"/>
        <end position="180"/>
    </location>
</feature>
<dbReference type="Gene3D" id="1.10.3080.10">
    <property type="entry name" value="Clc chloride channel"/>
    <property type="match status" value="1"/>
</dbReference>
<reference evidence="12" key="1">
    <citation type="submission" date="2014-03" db="EMBL/GenBank/DDBJ databases">
        <authorList>
            <person name="Casaregola S."/>
        </authorList>
    </citation>
    <scope>NUCLEOTIDE SEQUENCE [LARGE SCALE GENOMIC DNA]</scope>
    <source>
        <strain evidence="12">CLIB 918</strain>
    </source>
</reference>
<keyword evidence="4 9" id="KW-1133">Transmembrane helix</keyword>
<evidence type="ECO:0000256" key="4">
    <source>
        <dbReference type="ARBA" id="ARBA00022989"/>
    </source>
</evidence>
<evidence type="ECO:0000256" key="3">
    <source>
        <dbReference type="ARBA" id="ARBA00022692"/>
    </source>
</evidence>
<feature type="region of interest" description="Disordered" evidence="10">
    <location>
        <begin position="1"/>
        <end position="47"/>
    </location>
</feature>
<evidence type="ECO:0000256" key="7">
    <source>
        <dbReference type="ARBA" id="ARBA00023214"/>
    </source>
</evidence>
<dbReference type="GO" id="GO:0005794">
    <property type="term" value="C:Golgi apparatus"/>
    <property type="evidence" value="ECO:0007669"/>
    <property type="project" value="TreeGrafter"/>
</dbReference>
<evidence type="ECO:0000256" key="8">
    <source>
        <dbReference type="PROSITE-ProRule" id="PRU00703"/>
    </source>
</evidence>
<comment type="subcellular location">
    <subcellularLocation>
        <location evidence="1 9">Membrane</location>
        <topology evidence="1 9">Multi-pass membrane protein</topology>
    </subcellularLocation>
</comment>
<dbReference type="GO" id="GO:0005769">
    <property type="term" value="C:early endosome"/>
    <property type="evidence" value="ECO:0007669"/>
    <property type="project" value="TreeGrafter"/>
</dbReference>
<dbReference type="InterPro" id="IPR001807">
    <property type="entry name" value="ClC"/>
</dbReference>
<evidence type="ECO:0000256" key="2">
    <source>
        <dbReference type="ARBA" id="ARBA00022448"/>
    </source>
</evidence>
<feature type="transmembrane region" description="Helical" evidence="9">
    <location>
        <begin position="457"/>
        <end position="477"/>
    </location>
</feature>
<keyword evidence="7 9" id="KW-0868">Chloride</keyword>
<feature type="transmembrane region" description="Helical" evidence="9">
    <location>
        <begin position="507"/>
        <end position="527"/>
    </location>
</feature>
<dbReference type="AlphaFoldDB" id="A0A0J9XGZ1"/>
<feature type="transmembrane region" description="Helical" evidence="9">
    <location>
        <begin position="377"/>
        <end position="398"/>
    </location>
</feature>
<dbReference type="OrthoDB" id="44789at2759"/>
<evidence type="ECO:0000313" key="12">
    <source>
        <dbReference type="EMBL" id="CDO56612.1"/>
    </source>
</evidence>
<evidence type="ECO:0000313" key="13">
    <source>
        <dbReference type="Proteomes" id="UP000242525"/>
    </source>
</evidence>
<dbReference type="Pfam" id="PF00654">
    <property type="entry name" value="Voltage_CLC"/>
    <property type="match status" value="1"/>
</dbReference>
<dbReference type="PANTHER" id="PTHR45711:SF6">
    <property type="entry name" value="CHLORIDE CHANNEL PROTEIN"/>
    <property type="match status" value="1"/>
</dbReference>
<dbReference type="STRING" id="1173061.A0A0J9XGZ1"/>
<feature type="domain" description="CBS" evidence="11">
    <location>
        <begin position="669"/>
        <end position="734"/>
    </location>
</feature>
<dbReference type="GO" id="GO:0005886">
    <property type="term" value="C:plasma membrane"/>
    <property type="evidence" value="ECO:0007669"/>
    <property type="project" value="TreeGrafter"/>
</dbReference>
<feature type="transmembrane region" description="Helical" evidence="9">
    <location>
        <begin position="342"/>
        <end position="365"/>
    </location>
</feature>
<feature type="transmembrane region" description="Helical" evidence="9">
    <location>
        <begin position="240"/>
        <end position="263"/>
    </location>
</feature>
<feature type="transmembrane region" description="Helical" evidence="9">
    <location>
        <begin position="313"/>
        <end position="330"/>
    </location>
</feature>
<dbReference type="Proteomes" id="UP000242525">
    <property type="component" value="Unassembled WGS sequence"/>
</dbReference>
<evidence type="ECO:0000256" key="9">
    <source>
        <dbReference type="RuleBase" id="RU361221"/>
    </source>
</evidence>
<feature type="transmembrane region" description="Helical" evidence="9">
    <location>
        <begin position="284"/>
        <end position="307"/>
    </location>
</feature>
<feature type="compositionally biased region" description="Polar residues" evidence="10">
    <location>
        <begin position="12"/>
        <end position="27"/>
    </location>
</feature>
<feature type="region of interest" description="Disordered" evidence="10">
    <location>
        <begin position="746"/>
        <end position="765"/>
    </location>
</feature>
<evidence type="ECO:0000256" key="5">
    <source>
        <dbReference type="ARBA" id="ARBA00023065"/>
    </source>
</evidence>
<sequence>MSTLDHLDEPSFDTQASSGNNGHQLVNSDDEFNSDLDDFPMELDDSNLHSNSNAGHLNRIPGVGSSFNKVKNSFSNAFFFRQPRNSFSNFNLQPSTDNFDDEDYEQYNVNHGYNIGKKIEYEDLSAIDWQMEYAKERERKKKLELQPGFYGKFLWLLDISHIWIVLILTGISVAFVAAFIDVVSRWLGDVKFGHCTDAFYLPREYCCSGIDLKDECPRWVSWETSFHLRHDGVFGYILSYLFYLVFTVMFAVAASILVLFYAPHARFSGMPEIKTILSGFVMKGFLGFKTLIMKSIGLILVVASGLWVGKEGPLVHVACCCANVAMMLFPQYYRNEAIKREVLTAAASAGISVAFGSPIGGVLFSLEQLSYYFPERILWNSFVAAMVAGVSLSFINPLRTGNLVLFQVVYDRVWHRFELVPFAIIGVLGGLYGAFFIRLNIYFAKWRQNNQFLSRRPVLEVAIVALITGIVTFPNIYTKIPTALSLSHLFQECTESAPGNLCKNESWVSTFFLLVLSTIQGFFLTAYTFGTNIPAGLIMPSMVNGAFMGRAIGTLIQTWRLRNPGFILFESCPVDGVCITPGVYALVGAASTLCGVTHLTVSTVVIMFELTGALNYVIPIMTGVMVSKWVSDAFNRKGIYETWIQFKEYPYLDNHNDQPIPDVAVESIMTKVEDLTLIPANGSTVGSLHDTLETSSSRGFPIVKSQDDMTLVGYITSNELRRALIEHTNTPRDTPCTFTALEPTTPTLGHGASDSYSADDASSIGGRQDADGVSLFEFDGGHNHAAIGASSAAPVNLREWAELDPMTLSWESSLQLAASMFAKLGLRFILFTDKGQLCGLLTRKDVWLLLNSLDDLSNSMNEHFEENSASTSSLTARGRLLSTLSYSLRGSEDEVRLLAGQDDDYDETHQSQESA</sequence>
<dbReference type="CDD" id="cd03684">
    <property type="entry name" value="ClC_3_like"/>
    <property type="match status" value="1"/>
</dbReference>
<keyword evidence="8" id="KW-0129">CBS domain</keyword>
<dbReference type="SUPFAM" id="SSF54631">
    <property type="entry name" value="CBS-domain pair"/>
    <property type="match status" value="1"/>
</dbReference>
<gene>
    <name evidence="12" type="ORF">BN980_GECA16s00340g</name>
</gene>
<evidence type="ECO:0000256" key="1">
    <source>
        <dbReference type="ARBA" id="ARBA00004141"/>
    </source>
</evidence>
<feature type="compositionally biased region" description="Acidic residues" evidence="10">
    <location>
        <begin position="28"/>
        <end position="45"/>
    </location>
</feature>
<dbReference type="PRINTS" id="PR00762">
    <property type="entry name" value="CLCHANNEL"/>
</dbReference>
<feature type="transmembrane region" description="Helical" evidence="9">
    <location>
        <begin position="419"/>
        <end position="437"/>
    </location>
</feature>
<name>A0A0J9XGZ1_GEOCN</name>
<evidence type="ECO:0000256" key="10">
    <source>
        <dbReference type="SAM" id="MobiDB-lite"/>
    </source>
</evidence>
<keyword evidence="5 9" id="KW-0406">Ion transport</keyword>
<dbReference type="Gene3D" id="3.10.580.10">
    <property type="entry name" value="CBS-domain"/>
    <property type="match status" value="1"/>
</dbReference>
<protein>
    <recommendedName>
        <fullName evidence="9">Chloride channel protein</fullName>
    </recommendedName>
</protein>
<proteinExistence type="inferred from homology"/>
<comment type="caution">
    <text evidence="12">The sequence shown here is derived from an EMBL/GenBank/DDBJ whole genome shotgun (WGS) entry which is preliminary data.</text>
</comment>
<evidence type="ECO:0000256" key="6">
    <source>
        <dbReference type="ARBA" id="ARBA00023136"/>
    </source>
</evidence>
<dbReference type="InterPro" id="IPR046342">
    <property type="entry name" value="CBS_dom_sf"/>
</dbReference>
<dbReference type="FunFam" id="1.10.3080.10:FF:000011">
    <property type="entry name" value="Chloride channel protein"/>
    <property type="match status" value="1"/>
</dbReference>
<keyword evidence="3 9" id="KW-0812">Transmembrane</keyword>
<dbReference type="GO" id="GO:0005247">
    <property type="term" value="F:voltage-gated chloride channel activity"/>
    <property type="evidence" value="ECO:0007669"/>
    <property type="project" value="TreeGrafter"/>
</dbReference>
<comment type="similarity">
    <text evidence="9">Belongs to the chloride channel (TC 2.A.49) family.</text>
</comment>